<dbReference type="AlphaFoldDB" id="V9EE69"/>
<evidence type="ECO:0000256" key="2">
    <source>
        <dbReference type="SAM" id="SignalP"/>
    </source>
</evidence>
<proteinExistence type="predicted"/>
<evidence type="ECO:0000313" key="4">
    <source>
        <dbReference type="Proteomes" id="UP000018721"/>
    </source>
</evidence>
<organism evidence="3 4">
    <name type="scientific">Phytophthora nicotianae P1569</name>
    <dbReference type="NCBI Taxonomy" id="1317065"/>
    <lineage>
        <taxon>Eukaryota</taxon>
        <taxon>Sar</taxon>
        <taxon>Stramenopiles</taxon>
        <taxon>Oomycota</taxon>
        <taxon>Peronosporomycetes</taxon>
        <taxon>Peronosporales</taxon>
        <taxon>Peronosporaceae</taxon>
        <taxon>Phytophthora</taxon>
    </lineage>
</organism>
<keyword evidence="4" id="KW-1185">Reference proteome</keyword>
<reference evidence="3 4" key="1">
    <citation type="submission" date="2013-11" db="EMBL/GenBank/DDBJ databases">
        <title>The Genome Sequence of Phytophthora parasitica P1569.</title>
        <authorList>
            <consortium name="The Broad Institute Genomics Platform"/>
            <person name="Russ C."/>
            <person name="Tyler B."/>
            <person name="Panabieres F."/>
            <person name="Shan W."/>
            <person name="Tripathy S."/>
            <person name="Grunwald N."/>
            <person name="Machado M."/>
            <person name="Johnson C.S."/>
            <person name="Arredondo F."/>
            <person name="Hong C."/>
            <person name="Coffey M."/>
            <person name="Young S.K."/>
            <person name="Zeng Q."/>
            <person name="Gargeya S."/>
            <person name="Fitzgerald M."/>
            <person name="Abouelleil A."/>
            <person name="Alvarado L."/>
            <person name="Chapman S.B."/>
            <person name="Gainer-Dewar J."/>
            <person name="Goldberg J."/>
            <person name="Griggs A."/>
            <person name="Gujja S."/>
            <person name="Hansen M."/>
            <person name="Howarth C."/>
            <person name="Imamovic A."/>
            <person name="Ireland A."/>
            <person name="Larimer J."/>
            <person name="McCowan C."/>
            <person name="Murphy C."/>
            <person name="Pearson M."/>
            <person name="Poon T.W."/>
            <person name="Priest M."/>
            <person name="Roberts A."/>
            <person name="Saif S."/>
            <person name="Shea T."/>
            <person name="Sykes S."/>
            <person name="Wortman J."/>
            <person name="Nusbaum C."/>
            <person name="Birren B."/>
        </authorList>
    </citation>
    <scope>NUCLEOTIDE SEQUENCE [LARGE SCALE GENOMIC DNA]</scope>
    <source>
        <strain evidence="3 4">P1569</strain>
    </source>
</reference>
<feature type="signal peptide" evidence="2">
    <location>
        <begin position="1"/>
        <end position="22"/>
    </location>
</feature>
<dbReference type="EMBL" id="ANIZ01002942">
    <property type="protein sequence ID" value="ETI37266.1"/>
    <property type="molecule type" value="Genomic_DNA"/>
</dbReference>
<feature type="non-terminal residue" evidence="3">
    <location>
        <position position="1"/>
    </location>
</feature>
<keyword evidence="2" id="KW-0732">Signal</keyword>
<feature type="compositionally biased region" description="Polar residues" evidence="1">
    <location>
        <begin position="81"/>
        <end position="102"/>
    </location>
</feature>
<feature type="chain" id="PRO_5004775369" evidence="2">
    <location>
        <begin position="23"/>
        <end position="631"/>
    </location>
</feature>
<evidence type="ECO:0000313" key="3">
    <source>
        <dbReference type="EMBL" id="ETI37266.1"/>
    </source>
</evidence>
<gene>
    <name evidence="3" type="ORF">F443_16725</name>
</gene>
<dbReference type="Proteomes" id="UP000018721">
    <property type="component" value="Unassembled WGS sequence"/>
</dbReference>
<feature type="region of interest" description="Disordered" evidence="1">
    <location>
        <begin position="81"/>
        <end position="128"/>
    </location>
</feature>
<comment type="caution">
    <text evidence="3">The sequence shown here is derived from an EMBL/GenBank/DDBJ whole genome shotgun (WGS) entry which is preliminary data.</text>
</comment>
<name>V9EE69_PHYNI</name>
<protein>
    <submittedName>
        <fullName evidence="3">Uncharacterized protein</fullName>
    </submittedName>
</protein>
<sequence length="631" mass="68009">LAWMRVCRVLGTLWAIVSLVSAFMLRTCTVARNSSSLVFTFEQELSESNQELKSREAPADDDNAEERIVVKSIDFSSLLKTKEPSTSTTGFSPYVKGNQTQKLPLPRDGSRYSPYNRENPTEPPTPLPTPARTIAPAATPPPNWVGPTIGKSSDTACYRKTYPTDSAGTCSLGYSKENEACAAQCPLSYPVECAAECIPQNDDCTLAVLNKVTSVLSVAVNIATSGVFSSILSAYNAIKRGVTCATNLYSVSVELAQFLRYRQTSTNGTEEELLSIAYSSDVFLIDMPVAICNCLGLPVPANAKYADMVLTVAENIAKQLITNRDTVLSSADEFMKFLQTTDGTNVTKELDNESITNLTTLIESGSTCGYKLKRLTDRVISSVNDLRVKTPDISKEDIRSFMGRSPLVLNDVPIVTNECLGELLLTKTKEAAYESRDVLRKSFGVIIDQLIDKSKTDLGASLTADEYMLQVSNMGLLVLSSMDPTGITYMTSQFVQPICGPTEFLGEIDDGSLADALGLKTKDDAFAGSDGTWKKAGDGVVQLTFVSTDTEDVTVVVHSGGDAVAEVKVGNGETVVWTSTVGALQDKTMYLDRWRPGFLGIPGSGGGSLLLWIPRSSAGGHLEMNVKVNVS</sequence>
<evidence type="ECO:0000256" key="1">
    <source>
        <dbReference type="SAM" id="MobiDB-lite"/>
    </source>
</evidence>
<accession>V9EE69</accession>
<dbReference type="HOGENOM" id="CLU_002760_2_2_1"/>
<dbReference type="eggNOG" id="ENOG502QUKV">
    <property type="taxonomic scope" value="Eukaryota"/>
</dbReference>